<dbReference type="AlphaFoldDB" id="A7RIT5"/>
<evidence type="ECO:0000256" key="1">
    <source>
        <dbReference type="ARBA" id="ARBA00004273"/>
    </source>
</evidence>
<dbReference type="Proteomes" id="UP000001593">
    <property type="component" value="Unassembled WGS sequence"/>
</dbReference>
<dbReference type="PRINTS" id="PR02049">
    <property type="entry name" value="PROTEINF36A"/>
</dbReference>
<comment type="similarity">
    <text evidence="2">Belongs to the COX20 family.</text>
</comment>
<dbReference type="HOGENOM" id="CLU_101495_1_0_1"/>
<evidence type="ECO:0000256" key="4">
    <source>
        <dbReference type="ARBA" id="ARBA00022692"/>
    </source>
</evidence>
<evidence type="ECO:0000256" key="5">
    <source>
        <dbReference type="ARBA" id="ARBA00022792"/>
    </source>
</evidence>
<evidence type="ECO:0000256" key="3">
    <source>
        <dbReference type="ARBA" id="ARBA00017689"/>
    </source>
</evidence>
<evidence type="ECO:0000313" key="11">
    <source>
        <dbReference type="Proteomes" id="UP000001593"/>
    </source>
</evidence>
<organism evidence="10 11">
    <name type="scientific">Nematostella vectensis</name>
    <name type="common">Starlet sea anemone</name>
    <dbReference type="NCBI Taxonomy" id="45351"/>
    <lineage>
        <taxon>Eukaryota</taxon>
        <taxon>Metazoa</taxon>
        <taxon>Cnidaria</taxon>
        <taxon>Anthozoa</taxon>
        <taxon>Hexacorallia</taxon>
        <taxon>Actiniaria</taxon>
        <taxon>Edwardsiidae</taxon>
        <taxon>Nematostella</taxon>
    </lineage>
</organism>
<protein>
    <recommendedName>
        <fullName evidence="3">Cytochrome c oxidase assembly protein COX20, mitochondrial</fullName>
    </recommendedName>
</protein>
<gene>
    <name evidence="10" type="ORF">NEMVEDRAFT_v1g238610</name>
</gene>
<dbReference type="STRING" id="45351.A7RIT5"/>
<sequence length="102" mass="11660">MADEEKKYSWNALKFIQRTPCARESLMYGIVGGLTAGSLYFLKSRHIRRSCDLAVGSFALVAVAGWEACRYVKQKEKEELKKTVELLNQYSHEKSKDEPTRA</sequence>
<feature type="transmembrane region" description="Helical" evidence="9">
    <location>
        <begin position="21"/>
        <end position="41"/>
    </location>
</feature>
<dbReference type="eggNOG" id="ENOG502S3BD">
    <property type="taxonomic scope" value="Eukaryota"/>
</dbReference>
<evidence type="ECO:0000256" key="2">
    <source>
        <dbReference type="ARBA" id="ARBA00009575"/>
    </source>
</evidence>
<evidence type="ECO:0000256" key="9">
    <source>
        <dbReference type="SAM" id="Phobius"/>
    </source>
</evidence>
<name>A7RIT5_NEMVE</name>
<dbReference type="InterPro" id="IPR022533">
    <property type="entry name" value="Cox20"/>
</dbReference>
<dbReference type="GO" id="GO:0005743">
    <property type="term" value="C:mitochondrial inner membrane"/>
    <property type="evidence" value="ECO:0007669"/>
    <property type="project" value="UniProtKB-SubCell"/>
</dbReference>
<keyword evidence="5" id="KW-0999">Mitochondrion inner membrane</keyword>
<dbReference type="Pfam" id="PF12597">
    <property type="entry name" value="Cox20"/>
    <property type="match status" value="1"/>
</dbReference>
<keyword evidence="4 9" id="KW-0812">Transmembrane</keyword>
<reference evidence="10 11" key="1">
    <citation type="journal article" date="2007" name="Science">
        <title>Sea anemone genome reveals ancestral eumetazoan gene repertoire and genomic organization.</title>
        <authorList>
            <person name="Putnam N.H."/>
            <person name="Srivastava M."/>
            <person name="Hellsten U."/>
            <person name="Dirks B."/>
            <person name="Chapman J."/>
            <person name="Salamov A."/>
            <person name="Terry A."/>
            <person name="Shapiro H."/>
            <person name="Lindquist E."/>
            <person name="Kapitonov V.V."/>
            <person name="Jurka J."/>
            <person name="Genikhovich G."/>
            <person name="Grigoriev I.V."/>
            <person name="Lucas S.M."/>
            <person name="Steele R.E."/>
            <person name="Finnerty J.R."/>
            <person name="Technau U."/>
            <person name="Martindale M.Q."/>
            <person name="Rokhsar D.S."/>
        </authorList>
    </citation>
    <scope>NUCLEOTIDE SEQUENCE [LARGE SCALE GENOMIC DNA]</scope>
    <source>
        <strain evidence="11">CH2 X CH6</strain>
    </source>
</reference>
<dbReference type="GO" id="GO:0033617">
    <property type="term" value="P:mitochondrial respiratory chain complex IV assembly"/>
    <property type="evidence" value="ECO:0000318"/>
    <property type="project" value="GO_Central"/>
</dbReference>
<dbReference type="InParanoid" id="A7RIT5"/>
<evidence type="ECO:0000256" key="6">
    <source>
        <dbReference type="ARBA" id="ARBA00022989"/>
    </source>
</evidence>
<dbReference type="OMA" id="FIERTPC"/>
<dbReference type="PANTHER" id="PTHR31586:SF1">
    <property type="entry name" value="CYTOCHROME C OXIDASE ASSEMBLY PROTEIN COX20, MITOCHONDRIAL"/>
    <property type="match status" value="1"/>
</dbReference>
<evidence type="ECO:0000313" key="10">
    <source>
        <dbReference type="EMBL" id="EDO48565.1"/>
    </source>
</evidence>
<keyword evidence="11" id="KW-1185">Reference proteome</keyword>
<evidence type="ECO:0000256" key="7">
    <source>
        <dbReference type="ARBA" id="ARBA00023128"/>
    </source>
</evidence>
<dbReference type="PANTHER" id="PTHR31586">
    <property type="entry name" value="CYTOCHROME C OXIDASE PROTEIN 20"/>
    <property type="match status" value="1"/>
</dbReference>
<dbReference type="GO" id="GO:0005739">
    <property type="term" value="C:mitochondrion"/>
    <property type="evidence" value="ECO:0000318"/>
    <property type="project" value="GO_Central"/>
</dbReference>
<dbReference type="EMBL" id="DS469513">
    <property type="protein sequence ID" value="EDO48565.1"/>
    <property type="molecule type" value="Genomic_DNA"/>
</dbReference>
<dbReference type="PhylomeDB" id="A7RIT5"/>
<keyword evidence="7" id="KW-0496">Mitochondrion</keyword>
<keyword evidence="6 9" id="KW-1133">Transmembrane helix</keyword>
<proteinExistence type="inferred from homology"/>
<accession>A7RIT5</accession>
<keyword evidence="8 9" id="KW-0472">Membrane</keyword>
<comment type="subcellular location">
    <subcellularLocation>
        <location evidence="1">Mitochondrion inner membrane</location>
    </subcellularLocation>
</comment>
<evidence type="ECO:0000256" key="8">
    <source>
        <dbReference type="ARBA" id="ARBA00023136"/>
    </source>
</evidence>